<feature type="domain" description="UBC core" evidence="2">
    <location>
        <begin position="7"/>
        <end position="158"/>
    </location>
</feature>
<keyword evidence="1" id="KW-0833">Ubl conjugation pathway</keyword>
<evidence type="ECO:0000313" key="4">
    <source>
        <dbReference type="Proteomes" id="UP000298138"/>
    </source>
</evidence>
<dbReference type="PROSITE" id="PS50127">
    <property type="entry name" value="UBC_2"/>
    <property type="match status" value="1"/>
</dbReference>
<dbReference type="Proteomes" id="UP000298138">
    <property type="component" value="Unassembled WGS sequence"/>
</dbReference>
<dbReference type="EMBL" id="ML220114">
    <property type="protein sequence ID" value="TGZ82729.1"/>
    <property type="molecule type" value="Genomic_DNA"/>
</dbReference>
<organism evidence="3 4">
    <name type="scientific">Ascodesmis nigricans</name>
    <dbReference type="NCBI Taxonomy" id="341454"/>
    <lineage>
        <taxon>Eukaryota</taxon>
        <taxon>Fungi</taxon>
        <taxon>Dikarya</taxon>
        <taxon>Ascomycota</taxon>
        <taxon>Pezizomycotina</taxon>
        <taxon>Pezizomycetes</taxon>
        <taxon>Pezizales</taxon>
        <taxon>Ascodesmidaceae</taxon>
        <taxon>Ascodesmis</taxon>
    </lineage>
</organism>
<evidence type="ECO:0000256" key="1">
    <source>
        <dbReference type="ARBA" id="ARBA00022786"/>
    </source>
</evidence>
<dbReference type="AlphaFoldDB" id="A0A4S2N0U4"/>
<dbReference type="Pfam" id="PF00179">
    <property type="entry name" value="UQ_con"/>
    <property type="match status" value="1"/>
</dbReference>
<protein>
    <submittedName>
        <fullName evidence="3">Ubiquitin-conjugating enzyme</fullName>
    </submittedName>
</protein>
<proteinExistence type="predicted"/>
<dbReference type="SMART" id="SM00212">
    <property type="entry name" value="UBCc"/>
    <property type="match status" value="1"/>
</dbReference>
<sequence>MSTSTPAASRRLIKELTDFNKKRPSHLISLHPVDESDLTHWTATLRGPQDTPYEGGEWEIDIKIPDNYPNAPPLMVFVTPVCHPNVHPKTGEICLDLLRGTAWTPAYTLSTTLESVSQLLGHPEPDSPLNVDIAAVLRHGDRVAYDALVRVWAVMYAGKKGTTA</sequence>
<evidence type="ECO:0000259" key="2">
    <source>
        <dbReference type="PROSITE" id="PS50127"/>
    </source>
</evidence>
<dbReference type="CDD" id="cd23812">
    <property type="entry name" value="UBCc_ScPEX4-like"/>
    <property type="match status" value="1"/>
</dbReference>
<dbReference type="InParanoid" id="A0A4S2N0U4"/>
<reference evidence="3 4" key="1">
    <citation type="submission" date="2019-04" db="EMBL/GenBank/DDBJ databases">
        <title>Comparative genomics and transcriptomics to analyze fruiting body development in filamentous ascomycetes.</title>
        <authorList>
            <consortium name="DOE Joint Genome Institute"/>
            <person name="Lutkenhaus R."/>
            <person name="Traeger S."/>
            <person name="Breuer J."/>
            <person name="Kuo A."/>
            <person name="Lipzen A."/>
            <person name="Pangilinan J."/>
            <person name="Dilworth D."/>
            <person name="Sandor L."/>
            <person name="Poggeler S."/>
            <person name="Barry K."/>
            <person name="Grigoriev I.V."/>
            <person name="Nowrousian M."/>
        </authorList>
    </citation>
    <scope>NUCLEOTIDE SEQUENCE [LARGE SCALE GENOMIC DNA]</scope>
    <source>
        <strain evidence="3 4">CBS 389.68</strain>
    </source>
</reference>
<dbReference type="Gene3D" id="3.10.110.10">
    <property type="entry name" value="Ubiquitin Conjugating Enzyme"/>
    <property type="match status" value="1"/>
</dbReference>
<dbReference type="PANTHER" id="PTHR24067">
    <property type="entry name" value="UBIQUITIN-CONJUGATING ENZYME E2"/>
    <property type="match status" value="1"/>
</dbReference>
<name>A0A4S2N0U4_9PEZI</name>
<dbReference type="InterPro" id="IPR050113">
    <property type="entry name" value="Ub_conjugating_enzyme"/>
</dbReference>
<dbReference type="InterPro" id="IPR016135">
    <property type="entry name" value="UBQ-conjugating_enzyme/RWD"/>
</dbReference>
<dbReference type="InterPro" id="IPR000608">
    <property type="entry name" value="UBC"/>
</dbReference>
<accession>A0A4S2N0U4</accession>
<dbReference type="SUPFAM" id="SSF54495">
    <property type="entry name" value="UBC-like"/>
    <property type="match status" value="1"/>
</dbReference>
<dbReference type="STRING" id="341454.A0A4S2N0U4"/>
<dbReference type="OrthoDB" id="9973183at2759"/>
<keyword evidence="4" id="KW-1185">Reference proteome</keyword>
<gene>
    <name evidence="3" type="ORF">EX30DRAFT_304735</name>
</gene>
<evidence type="ECO:0000313" key="3">
    <source>
        <dbReference type="EMBL" id="TGZ82729.1"/>
    </source>
</evidence>